<keyword evidence="6" id="KW-1185">Reference proteome</keyword>
<sequence>MLRDRNLISSPNVRCNPGDVVLLCFDENHQNYVVFLLGPSLHFLHTDCLDVLGLKTAPGTVRKGWVLAEVIDKEFCQARKPQNRYHVAFGTRFYRVKAKPWDKEAAVRRVQQRRTPPRPSLPLPRRRVPLLENPALPPRAPNSHEDRQPAPPSLSEERLSPARLAFPVAPNSQRSP</sequence>
<dbReference type="AlphaFoldDB" id="A0A9J6FKY8"/>
<dbReference type="Pfam" id="PF10377">
    <property type="entry name" value="ATG11"/>
    <property type="match status" value="1"/>
</dbReference>
<dbReference type="EMBL" id="JABSTR010000002">
    <property type="protein sequence ID" value="KAH9363475.1"/>
    <property type="molecule type" value="Genomic_DNA"/>
</dbReference>
<proteinExistence type="predicted"/>
<name>A0A9J6FKY8_HAELO</name>
<evidence type="ECO:0000313" key="5">
    <source>
        <dbReference type="EMBL" id="KAH9363475.1"/>
    </source>
</evidence>
<dbReference type="GO" id="GO:0000422">
    <property type="term" value="P:autophagy of mitochondrion"/>
    <property type="evidence" value="ECO:0007669"/>
    <property type="project" value="TreeGrafter"/>
</dbReference>
<dbReference type="GO" id="GO:0034045">
    <property type="term" value="C:phagophore assembly site membrane"/>
    <property type="evidence" value="ECO:0007669"/>
    <property type="project" value="TreeGrafter"/>
</dbReference>
<dbReference type="GO" id="GO:0034727">
    <property type="term" value="P:piecemeal microautophagy of the nucleus"/>
    <property type="evidence" value="ECO:0007669"/>
    <property type="project" value="TreeGrafter"/>
</dbReference>
<dbReference type="GO" id="GO:0034517">
    <property type="term" value="P:ribophagy"/>
    <property type="evidence" value="ECO:0007669"/>
    <property type="project" value="TreeGrafter"/>
</dbReference>
<evidence type="ECO:0000256" key="3">
    <source>
        <dbReference type="SAM" id="MobiDB-lite"/>
    </source>
</evidence>
<dbReference type="GO" id="GO:0060090">
    <property type="term" value="F:molecular adaptor activity"/>
    <property type="evidence" value="ECO:0007669"/>
    <property type="project" value="TreeGrafter"/>
</dbReference>
<dbReference type="Proteomes" id="UP000821853">
    <property type="component" value="Chromosome 10"/>
</dbReference>
<evidence type="ECO:0000256" key="1">
    <source>
        <dbReference type="ARBA" id="ARBA00023006"/>
    </source>
</evidence>
<dbReference type="OrthoDB" id="6435430at2759"/>
<dbReference type="InterPro" id="IPR040040">
    <property type="entry name" value="ATG11"/>
</dbReference>
<keyword evidence="2" id="KW-0175">Coiled coil</keyword>
<dbReference type="PANTHER" id="PTHR13222:SF1">
    <property type="entry name" value="RB1-INDUCIBLE COILED-COIL PROTEIN 1"/>
    <property type="match status" value="1"/>
</dbReference>
<dbReference type="GO" id="GO:1990316">
    <property type="term" value="C:Atg1/ULK1 kinase complex"/>
    <property type="evidence" value="ECO:0007669"/>
    <property type="project" value="TreeGrafter"/>
</dbReference>
<feature type="region of interest" description="Disordered" evidence="3">
    <location>
        <begin position="106"/>
        <end position="176"/>
    </location>
</feature>
<evidence type="ECO:0000259" key="4">
    <source>
        <dbReference type="Pfam" id="PF10377"/>
    </source>
</evidence>
<keyword evidence="1" id="KW-0072">Autophagy</keyword>
<dbReference type="InterPro" id="IPR019460">
    <property type="entry name" value="Atg11_C"/>
</dbReference>
<evidence type="ECO:0000313" key="6">
    <source>
        <dbReference type="Proteomes" id="UP000821853"/>
    </source>
</evidence>
<evidence type="ECO:0000256" key="2">
    <source>
        <dbReference type="ARBA" id="ARBA00023054"/>
    </source>
</evidence>
<gene>
    <name evidence="5" type="ORF">HPB48_005992</name>
</gene>
<comment type="caution">
    <text evidence="5">The sequence shown here is derived from an EMBL/GenBank/DDBJ whole genome shotgun (WGS) entry which is preliminary data.</text>
</comment>
<accession>A0A9J6FKY8</accession>
<reference evidence="5 6" key="1">
    <citation type="journal article" date="2020" name="Cell">
        <title>Large-Scale Comparative Analyses of Tick Genomes Elucidate Their Genetic Diversity and Vector Capacities.</title>
        <authorList>
            <consortium name="Tick Genome and Microbiome Consortium (TIGMIC)"/>
            <person name="Jia N."/>
            <person name="Wang J."/>
            <person name="Shi W."/>
            <person name="Du L."/>
            <person name="Sun Y."/>
            <person name="Zhan W."/>
            <person name="Jiang J.F."/>
            <person name="Wang Q."/>
            <person name="Zhang B."/>
            <person name="Ji P."/>
            <person name="Bell-Sakyi L."/>
            <person name="Cui X.M."/>
            <person name="Yuan T.T."/>
            <person name="Jiang B.G."/>
            <person name="Yang W.F."/>
            <person name="Lam T.T."/>
            <person name="Chang Q.C."/>
            <person name="Ding S.J."/>
            <person name="Wang X.J."/>
            <person name="Zhu J.G."/>
            <person name="Ruan X.D."/>
            <person name="Zhao L."/>
            <person name="Wei J.T."/>
            <person name="Ye R.Z."/>
            <person name="Que T.C."/>
            <person name="Du C.H."/>
            <person name="Zhou Y.H."/>
            <person name="Cheng J.X."/>
            <person name="Dai P.F."/>
            <person name="Guo W.B."/>
            <person name="Han X.H."/>
            <person name="Huang E.J."/>
            <person name="Li L.F."/>
            <person name="Wei W."/>
            <person name="Gao Y.C."/>
            <person name="Liu J.Z."/>
            <person name="Shao H.Z."/>
            <person name="Wang X."/>
            <person name="Wang C.C."/>
            <person name="Yang T.C."/>
            <person name="Huo Q.B."/>
            <person name="Li W."/>
            <person name="Chen H.Y."/>
            <person name="Chen S.E."/>
            <person name="Zhou L.G."/>
            <person name="Ni X.B."/>
            <person name="Tian J.H."/>
            <person name="Sheng Y."/>
            <person name="Liu T."/>
            <person name="Pan Y.S."/>
            <person name="Xia L.Y."/>
            <person name="Li J."/>
            <person name="Zhao F."/>
            <person name="Cao W.C."/>
        </authorList>
    </citation>
    <scope>NUCLEOTIDE SEQUENCE [LARGE SCALE GENOMIC DNA]</scope>
    <source>
        <strain evidence="5">HaeL-2018</strain>
    </source>
</reference>
<dbReference type="GO" id="GO:0061723">
    <property type="term" value="P:glycophagy"/>
    <property type="evidence" value="ECO:0007669"/>
    <property type="project" value="TreeGrafter"/>
</dbReference>
<dbReference type="GO" id="GO:0061709">
    <property type="term" value="P:reticulophagy"/>
    <property type="evidence" value="ECO:0007669"/>
    <property type="project" value="TreeGrafter"/>
</dbReference>
<feature type="domain" description="Autophagy-related protein 11 C-terminal" evidence="4">
    <location>
        <begin position="14"/>
        <end position="99"/>
    </location>
</feature>
<dbReference type="PANTHER" id="PTHR13222">
    <property type="entry name" value="RB1-INDUCIBLE COILED-COIL"/>
    <property type="match status" value="1"/>
</dbReference>
<organism evidence="5 6">
    <name type="scientific">Haemaphysalis longicornis</name>
    <name type="common">Bush tick</name>
    <dbReference type="NCBI Taxonomy" id="44386"/>
    <lineage>
        <taxon>Eukaryota</taxon>
        <taxon>Metazoa</taxon>
        <taxon>Ecdysozoa</taxon>
        <taxon>Arthropoda</taxon>
        <taxon>Chelicerata</taxon>
        <taxon>Arachnida</taxon>
        <taxon>Acari</taxon>
        <taxon>Parasitiformes</taxon>
        <taxon>Ixodida</taxon>
        <taxon>Ixodoidea</taxon>
        <taxon>Ixodidae</taxon>
        <taxon>Haemaphysalinae</taxon>
        <taxon>Haemaphysalis</taxon>
    </lineage>
</organism>
<dbReference type="VEuPathDB" id="VectorBase:HLOH_061795"/>
<dbReference type="GO" id="GO:0000045">
    <property type="term" value="P:autophagosome assembly"/>
    <property type="evidence" value="ECO:0007669"/>
    <property type="project" value="InterPro"/>
</dbReference>
<dbReference type="GO" id="GO:0019901">
    <property type="term" value="F:protein kinase binding"/>
    <property type="evidence" value="ECO:0007669"/>
    <property type="project" value="TreeGrafter"/>
</dbReference>
<protein>
    <recommendedName>
        <fullName evidence="4">Autophagy-related protein 11 C-terminal domain-containing protein</fullName>
    </recommendedName>
</protein>